<evidence type="ECO:0000313" key="2">
    <source>
        <dbReference type="EnsemblPlants" id="OPUNC07G12830.1"/>
    </source>
</evidence>
<dbReference type="EnsemblPlants" id="OPUNC07G12830.1">
    <property type="protein sequence ID" value="OPUNC07G12830.1"/>
    <property type="gene ID" value="OPUNC07G12830"/>
</dbReference>
<evidence type="ECO:0000313" key="3">
    <source>
        <dbReference type="Proteomes" id="UP000026962"/>
    </source>
</evidence>
<sequence length="273" mass="30865">MKPSVFPSWIGPGNAFRLIVRVAKYVANLEYGMLQMSDQEYDWWADSSSGYSLDQFHDELASKVIWERSQEIVVWGLDIEIGTECKLVSNEEFGQWMNSMWDEKLVEFGVEVVYKKGYEPIEGTTNLVELIAQGTSSVITANPIDQATAQVISVVDQVFEAMGFKAIDERAKAAATAMEITTIPVIPTEIQQDMLDAAIVVDDEVPINVLGWDRDNPDMSVGTFYPSMDEFRMEVKQYAIVHEFELETEKSDKDKFRGKCNAMGCPWIIRAKT</sequence>
<dbReference type="HOGENOM" id="CLU_074239_0_0_1"/>
<protein>
    <recommendedName>
        <fullName evidence="1">Transposase MuDR plant domain-containing protein</fullName>
    </recommendedName>
</protein>
<accession>A0A0E0LKI9</accession>
<dbReference type="AlphaFoldDB" id="A0A0E0LKI9"/>
<organism evidence="2">
    <name type="scientific">Oryza punctata</name>
    <name type="common">Red rice</name>
    <dbReference type="NCBI Taxonomy" id="4537"/>
    <lineage>
        <taxon>Eukaryota</taxon>
        <taxon>Viridiplantae</taxon>
        <taxon>Streptophyta</taxon>
        <taxon>Embryophyta</taxon>
        <taxon>Tracheophyta</taxon>
        <taxon>Spermatophyta</taxon>
        <taxon>Magnoliopsida</taxon>
        <taxon>Liliopsida</taxon>
        <taxon>Poales</taxon>
        <taxon>Poaceae</taxon>
        <taxon>BOP clade</taxon>
        <taxon>Oryzoideae</taxon>
        <taxon>Oryzeae</taxon>
        <taxon>Oryzinae</taxon>
        <taxon>Oryza</taxon>
    </lineage>
</organism>
<reference evidence="2" key="2">
    <citation type="submission" date="2018-05" db="EMBL/GenBank/DDBJ databases">
        <title>OpunRS2 (Oryza punctata Reference Sequence Version 2).</title>
        <authorList>
            <person name="Zhang J."/>
            <person name="Kudrna D."/>
            <person name="Lee S."/>
            <person name="Talag J."/>
            <person name="Welchert J."/>
            <person name="Wing R.A."/>
        </authorList>
    </citation>
    <scope>NUCLEOTIDE SEQUENCE [LARGE SCALE GENOMIC DNA]</scope>
</reference>
<dbReference type="InterPro" id="IPR004332">
    <property type="entry name" value="Transposase_MuDR"/>
</dbReference>
<feature type="domain" description="Transposase MuDR plant" evidence="1">
    <location>
        <begin position="219"/>
        <end position="271"/>
    </location>
</feature>
<dbReference type="Pfam" id="PF03108">
    <property type="entry name" value="DBD_Tnp_Mut"/>
    <property type="match status" value="1"/>
</dbReference>
<dbReference type="eggNOG" id="ENOG502R6PP">
    <property type="taxonomic scope" value="Eukaryota"/>
</dbReference>
<dbReference type="Gramene" id="OPUNC07G12830.1">
    <property type="protein sequence ID" value="OPUNC07G12830.1"/>
    <property type="gene ID" value="OPUNC07G12830"/>
</dbReference>
<evidence type="ECO:0000259" key="1">
    <source>
        <dbReference type="Pfam" id="PF03108"/>
    </source>
</evidence>
<dbReference type="Proteomes" id="UP000026962">
    <property type="component" value="Chromosome 7"/>
</dbReference>
<keyword evidence="3" id="KW-1185">Reference proteome</keyword>
<proteinExistence type="predicted"/>
<reference evidence="2" key="1">
    <citation type="submission" date="2015-04" db="UniProtKB">
        <authorList>
            <consortium name="EnsemblPlants"/>
        </authorList>
    </citation>
    <scope>IDENTIFICATION</scope>
</reference>
<name>A0A0E0LKI9_ORYPU</name>